<feature type="domain" description="Inward rectifier potassium channel C-terminal" evidence="13">
    <location>
        <begin position="156"/>
        <end position="305"/>
    </location>
</feature>
<dbReference type="GO" id="GO:1990573">
    <property type="term" value="P:potassium ion import across plasma membrane"/>
    <property type="evidence" value="ECO:0007669"/>
    <property type="project" value="TreeGrafter"/>
</dbReference>
<dbReference type="AlphaFoldDB" id="A0A1Z8ASS4"/>
<dbReference type="InterPro" id="IPR040445">
    <property type="entry name" value="Kir_TM"/>
</dbReference>
<evidence type="ECO:0000256" key="10">
    <source>
        <dbReference type="ARBA" id="ARBA00023303"/>
    </source>
</evidence>
<keyword evidence="7 11" id="KW-1133">Transmembrane helix</keyword>
<comment type="caution">
    <text evidence="14">The sequence shown here is derived from an EMBL/GenBank/DDBJ whole genome shotgun (WGS) entry which is preliminary data.</text>
</comment>
<evidence type="ECO:0000259" key="12">
    <source>
        <dbReference type="Pfam" id="PF01007"/>
    </source>
</evidence>
<evidence type="ECO:0000256" key="4">
    <source>
        <dbReference type="ARBA" id="ARBA00022692"/>
    </source>
</evidence>
<dbReference type="InterPro" id="IPR013518">
    <property type="entry name" value="K_chnl_inward-rec_Kir_cyto"/>
</dbReference>
<evidence type="ECO:0000259" key="13">
    <source>
        <dbReference type="Pfam" id="PF17655"/>
    </source>
</evidence>
<evidence type="ECO:0000256" key="6">
    <source>
        <dbReference type="ARBA" id="ARBA00022958"/>
    </source>
</evidence>
<feature type="transmembrane region" description="Helical" evidence="11">
    <location>
        <begin position="125"/>
        <end position="147"/>
    </location>
</feature>
<evidence type="ECO:0000256" key="1">
    <source>
        <dbReference type="ARBA" id="ARBA00004141"/>
    </source>
</evidence>
<evidence type="ECO:0000256" key="2">
    <source>
        <dbReference type="ARBA" id="ARBA00022448"/>
    </source>
</evidence>
<protein>
    <submittedName>
        <fullName evidence="14">K+ channel, inward rectifier</fullName>
    </submittedName>
</protein>
<feature type="transmembrane region" description="Helical" evidence="11">
    <location>
        <begin position="58"/>
        <end position="80"/>
    </location>
</feature>
<keyword evidence="2" id="KW-0813">Transport</keyword>
<evidence type="ECO:0000256" key="11">
    <source>
        <dbReference type="SAM" id="Phobius"/>
    </source>
</evidence>
<comment type="subcellular location">
    <subcellularLocation>
        <location evidence="1">Membrane</location>
        <topology evidence="1">Multi-pass membrane protein</topology>
    </subcellularLocation>
</comment>
<keyword evidence="3" id="KW-0633">Potassium transport</keyword>
<dbReference type="Gene3D" id="2.60.40.1400">
    <property type="entry name" value="G protein-activated inward rectifier potassium channel 1"/>
    <property type="match status" value="1"/>
</dbReference>
<evidence type="ECO:0000256" key="8">
    <source>
        <dbReference type="ARBA" id="ARBA00023065"/>
    </source>
</evidence>
<keyword evidence="4 11" id="KW-0812">Transmembrane</keyword>
<organism evidence="14 15">
    <name type="scientific">Nonlabens dokdonensis</name>
    <dbReference type="NCBI Taxonomy" id="328515"/>
    <lineage>
        <taxon>Bacteria</taxon>
        <taxon>Pseudomonadati</taxon>
        <taxon>Bacteroidota</taxon>
        <taxon>Flavobacteriia</taxon>
        <taxon>Flavobacteriales</taxon>
        <taxon>Flavobacteriaceae</taxon>
        <taxon>Nonlabens</taxon>
    </lineage>
</organism>
<dbReference type="SUPFAM" id="SSF81324">
    <property type="entry name" value="Voltage-gated potassium channels"/>
    <property type="match status" value="1"/>
</dbReference>
<evidence type="ECO:0000256" key="9">
    <source>
        <dbReference type="ARBA" id="ARBA00023136"/>
    </source>
</evidence>
<proteinExistence type="predicted"/>
<keyword evidence="9 11" id="KW-0472">Membrane</keyword>
<keyword evidence="6" id="KW-0630">Potassium</keyword>
<evidence type="ECO:0000313" key="15">
    <source>
        <dbReference type="Proteomes" id="UP000196102"/>
    </source>
</evidence>
<evidence type="ECO:0000256" key="7">
    <source>
        <dbReference type="ARBA" id="ARBA00022989"/>
    </source>
</evidence>
<keyword evidence="8" id="KW-0406">Ion transport</keyword>
<dbReference type="GO" id="GO:0034702">
    <property type="term" value="C:monoatomic ion channel complex"/>
    <property type="evidence" value="ECO:0007669"/>
    <property type="project" value="UniProtKB-KW"/>
</dbReference>
<dbReference type="Gene3D" id="1.10.287.70">
    <property type="match status" value="1"/>
</dbReference>
<dbReference type="InterPro" id="IPR016449">
    <property type="entry name" value="K_chnl_inward-rec_Kir"/>
</dbReference>
<dbReference type="PANTHER" id="PTHR11767">
    <property type="entry name" value="INWARD RECTIFIER POTASSIUM CHANNEL"/>
    <property type="match status" value="1"/>
</dbReference>
<dbReference type="InterPro" id="IPR014756">
    <property type="entry name" value="Ig_E-set"/>
</dbReference>
<evidence type="ECO:0000256" key="3">
    <source>
        <dbReference type="ARBA" id="ARBA00022538"/>
    </source>
</evidence>
<name>A0A1Z8ASS4_9FLAO</name>
<accession>A0A1Z8ASS4</accession>
<reference evidence="15" key="1">
    <citation type="journal article" date="2017" name="Proc. Natl. Acad. Sci. U.S.A.">
        <title>Simulation of Deepwater Horizon oil plume reveals substrate specialization within a complex community of hydrocarbon-degraders.</title>
        <authorList>
            <person name="Hu P."/>
            <person name="Dubinsky E.A."/>
            <person name="Probst A.J."/>
            <person name="Wang J."/>
            <person name="Sieber C.M.K."/>
            <person name="Tom L.M."/>
            <person name="Gardinali P."/>
            <person name="Banfield J.F."/>
            <person name="Atlas R.M."/>
            <person name="Andersen G.L."/>
        </authorList>
    </citation>
    <scope>NUCLEOTIDE SEQUENCE [LARGE SCALE GENOMIC DNA]</scope>
</reference>
<feature type="domain" description="Potassium channel inwardly rectifying transmembrane" evidence="12">
    <location>
        <begin position="25"/>
        <end position="150"/>
    </location>
</feature>
<evidence type="ECO:0000256" key="5">
    <source>
        <dbReference type="ARBA" id="ARBA00022882"/>
    </source>
</evidence>
<keyword evidence="5" id="KW-0851">Voltage-gated channel</keyword>
<gene>
    <name evidence="14" type="ORF">A9Q93_09325</name>
</gene>
<dbReference type="EMBL" id="MAAX01000144">
    <property type="protein sequence ID" value="OUS13396.1"/>
    <property type="molecule type" value="Genomic_DNA"/>
</dbReference>
<dbReference type="GO" id="GO:0034765">
    <property type="term" value="P:regulation of monoatomic ion transmembrane transport"/>
    <property type="evidence" value="ECO:0007669"/>
    <property type="project" value="TreeGrafter"/>
</dbReference>
<dbReference type="SUPFAM" id="SSF81296">
    <property type="entry name" value="E set domains"/>
    <property type="match status" value="1"/>
</dbReference>
<dbReference type="Pfam" id="PF17655">
    <property type="entry name" value="IRK_C"/>
    <property type="match status" value="1"/>
</dbReference>
<sequence length="309" mass="35204">MKEKEKKYNDFGLGEKPETDGYRAVNKDGSFNIVKTNIPFFEKLNFFHNLVTMSWSYFFLYILIGYFVINILFASIYVAIGVENLTGTSGSTLLQEFIEAFFFSAQTITTLGYGRVAPIGIPANIVAAIESMLGLLTFALATGLLYGRFSKSRTKIKYSDIGVIAPYLDINGFMIRVVNPQKNELLEVNADLSVSFRKKGSQLREFHNLELERDMVFFFPSVWTIVHPIDGSSPLYQMTEKEFQERDVEFIVMLKAFDESSSQTLYSRSSYKASEIVWGAKFTYLGEHDDGKLNIDVSGLNKYEKYKLQ</sequence>
<dbReference type="Proteomes" id="UP000196102">
    <property type="component" value="Unassembled WGS sequence"/>
</dbReference>
<dbReference type="GO" id="GO:0005886">
    <property type="term" value="C:plasma membrane"/>
    <property type="evidence" value="ECO:0007669"/>
    <property type="project" value="TreeGrafter"/>
</dbReference>
<evidence type="ECO:0000313" key="14">
    <source>
        <dbReference type="EMBL" id="OUS13396.1"/>
    </source>
</evidence>
<dbReference type="GO" id="GO:0005242">
    <property type="term" value="F:inward rectifier potassium channel activity"/>
    <property type="evidence" value="ECO:0007669"/>
    <property type="project" value="InterPro"/>
</dbReference>
<dbReference type="Pfam" id="PF01007">
    <property type="entry name" value="IRK"/>
    <property type="match status" value="1"/>
</dbReference>
<keyword evidence="10 14" id="KW-0407">Ion channel</keyword>
<dbReference type="PRINTS" id="PR01320">
    <property type="entry name" value="KIRCHANNEL"/>
</dbReference>
<dbReference type="InterPro" id="IPR041647">
    <property type="entry name" value="IRK_C"/>
</dbReference>
<dbReference type="RefSeq" id="WP_303687155.1">
    <property type="nucleotide sequence ID" value="NZ_CAJXYO010000040.1"/>
</dbReference>